<evidence type="ECO:0000256" key="3">
    <source>
        <dbReference type="ARBA" id="ARBA00023065"/>
    </source>
</evidence>
<evidence type="ECO:0000256" key="1">
    <source>
        <dbReference type="ARBA" id="ARBA00005850"/>
    </source>
</evidence>
<comment type="similarity">
    <text evidence="1 4">Belongs to the V-ATPase D subunit family.</text>
</comment>
<accession>A0A926IHU3</accession>
<keyword evidence="6" id="KW-1185">Reference proteome</keyword>
<protein>
    <recommendedName>
        <fullName evidence="4">V-type ATP synthase subunit D</fullName>
    </recommendedName>
    <alternativeName>
        <fullName evidence="4">V-ATPase subunit D</fullName>
    </alternativeName>
</protein>
<dbReference type="GO" id="GO:0042777">
    <property type="term" value="P:proton motive force-driven plasma membrane ATP synthesis"/>
    <property type="evidence" value="ECO:0007669"/>
    <property type="project" value="UniProtKB-UniRule"/>
</dbReference>
<dbReference type="RefSeq" id="WP_392392097.1">
    <property type="nucleotide sequence ID" value="NZ_JACRTD010000009.1"/>
</dbReference>
<keyword evidence="4" id="KW-0066">ATP synthesis</keyword>
<sequence>MDQMNITPTKGNLISTNKSLQLSVVGFDLLDRKRNILIREMMLLMDKAKQLRGEIRETYEKAYKALQEANITLGVVQELAMAVPIDDGVTITYRSVMGVEIPNVHWEEKDYGICYGLDQTNSRFDYAYVCFKKAKQITVLLAEVENSVYRLGNAIQKTQRRANALENIVIPRFRNTVKFIGDSLEEKEREEFSRLKVIKEVKMKSQEEEI</sequence>
<evidence type="ECO:0000256" key="4">
    <source>
        <dbReference type="HAMAP-Rule" id="MF_00271"/>
    </source>
</evidence>
<keyword evidence="2 4" id="KW-0813">Transport</keyword>
<dbReference type="Pfam" id="PF01813">
    <property type="entry name" value="ATP-synt_D"/>
    <property type="match status" value="1"/>
</dbReference>
<evidence type="ECO:0000313" key="5">
    <source>
        <dbReference type="EMBL" id="MBC8586289.1"/>
    </source>
</evidence>
<gene>
    <name evidence="4" type="primary">atpD</name>
    <name evidence="5" type="ORF">H8705_11930</name>
</gene>
<dbReference type="Gene3D" id="1.10.287.3240">
    <property type="match status" value="1"/>
</dbReference>
<proteinExistence type="inferred from homology"/>
<comment type="caution">
    <text evidence="5">The sequence shown here is derived from an EMBL/GenBank/DDBJ whole genome shotgun (WGS) entry which is preliminary data.</text>
</comment>
<evidence type="ECO:0000256" key="2">
    <source>
        <dbReference type="ARBA" id="ARBA00022448"/>
    </source>
</evidence>
<keyword evidence="4" id="KW-0375">Hydrogen ion transport</keyword>
<name>A0A926IHU3_9FIRM</name>
<dbReference type="GO" id="GO:0005524">
    <property type="term" value="F:ATP binding"/>
    <property type="evidence" value="ECO:0007669"/>
    <property type="project" value="UniProtKB-UniRule"/>
</dbReference>
<keyword evidence="3 4" id="KW-0406">Ion transport</keyword>
<dbReference type="NCBIfam" id="TIGR00309">
    <property type="entry name" value="V_ATPase_subD"/>
    <property type="match status" value="1"/>
</dbReference>
<dbReference type="GO" id="GO:0046961">
    <property type="term" value="F:proton-transporting ATPase activity, rotational mechanism"/>
    <property type="evidence" value="ECO:0007669"/>
    <property type="project" value="InterPro"/>
</dbReference>
<dbReference type="GO" id="GO:0046933">
    <property type="term" value="F:proton-transporting ATP synthase activity, rotational mechanism"/>
    <property type="evidence" value="ECO:0007669"/>
    <property type="project" value="UniProtKB-UniRule"/>
</dbReference>
<comment type="function">
    <text evidence="4">Produces ATP from ADP in the presence of a proton gradient across the membrane.</text>
</comment>
<dbReference type="HAMAP" id="MF_00271">
    <property type="entry name" value="ATP_synth_D_arch"/>
    <property type="match status" value="1"/>
</dbReference>
<dbReference type="EMBL" id="JACRTD010000009">
    <property type="protein sequence ID" value="MBC8586289.1"/>
    <property type="molecule type" value="Genomic_DNA"/>
</dbReference>
<dbReference type="AlphaFoldDB" id="A0A926IHU3"/>
<dbReference type="PANTHER" id="PTHR11671">
    <property type="entry name" value="V-TYPE ATP SYNTHASE SUBUNIT D"/>
    <property type="match status" value="1"/>
</dbReference>
<evidence type="ECO:0000313" key="6">
    <source>
        <dbReference type="Proteomes" id="UP000623678"/>
    </source>
</evidence>
<dbReference type="InterPro" id="IPR002699">
    <property type="entry name" value="V_ATPase_D"/>
</dbReference>
<reference evidence="5" key="1">
    <citation type="submission" date="2020-08" db="EMBL/GenBank/DDBJ databases">
        <title>Genome public.</title>
        <authorList>
            <person name="Liu C."/>
            <person name="Sun Q."/>
        </authorList>
    </citation>
    <scope>NUCLEOTIDE SEQUENCE</scope>
    <source>
        <strain evidence="5">NSJ-64</strain>
    </source>
</reference>
<organism evidence="5 6">
    <name type="scientific">Youxingia wuxianensis</name>
    <dbReference type="NCBI Taxonomy" id="2763678"/>
    <lineage>
        <taxon>Bacteria</taxon>
        <taxon>Bacillati</taxon>
        <taxon>Bacillota</taxon>
        <taxon>Clostridia</taxon>
        <taxon>Eubacteriales</taxon>
        <taxon>Oscillospiraceae</taxon>
        <taxon>Youxingia</taxon>
    </lineage>
</organism>
<dbReference type="Proteomes" id="UP000623678">
    <property type="component" value="Unassembled WGS sequence"/>
</dbReference>